<gene>
    <name evidence="1" type="ORF">KFK09_007712</name>
</gene>
<name>A0A8T3BXA2_DENNO</name>
<reference evidence="1" key="1">
    <citation type="journal article" date="2022" name="Front. Genet.">
        <title>Chromosome-Scale Assembly of the Dendrobium nobile Genome Provides Insights Into the Molecular Mechanism of the Biosynthesis of the Medicinal Active Ingredient of Dendrobium.</title>
        <authorList>
            <person name="Xu Q."/>
            <person name="Niu S.-C."/>
            <person name="Li K.-L."/>
            <person name="Zheng P.-J."/>
            <person name="Zhang X.-J."/>
            <person name="Jia Y."/>
            <person name="Liu Y."/>
            <person name="Niu Y.-X."/>
            <person name="Yu L.-H."/>
            <person name="Chen D.-F."/>
            <person name="Zhang G.-Q."/>
        </authorList>
    </citation>
    <scope>NUCLEOTIDE SEQUENCE</scope>
    <source>
        <tissue evidence="1">Leaf</tissue>
    </source>
</reference>
<accession>A0A8T3BXA2</accession>
<keyword evidence="2" id="KW-1185">Reference proteome</keyword>
<evidence type="ECO:0000313" key="1">
    <source>
        <dbReference type="EMBL" id="KAI0520241.1"/>
    </source>
</evidence>
<dbReference type="AlphaFoldDB" id="A0A8T3BXA2"/>
<sequence length="62" mass="6404">MLFPLGIGEEGTIEESEKQGLDSFSPSRNLFGCASIGGSPGHHTPMPSGEVLGAETMVLGSR</sequence>
<dbReference type="Proteomes" id="UP000829196">
    <property type="component" value="Unassembled WGS sequence"/>
</dbReference>
<dbReference type="EMBL" id="JAGYWB010000006">
    <property type="protein sequence ID" value="KAI0520241.1"/>
    <property type="molecule type" value="Genomic_DNA"/>
</dbReference>
<proteinExistence type="predicted"/>
<organism evidence="1 2">
    <name type="scientific">Dendrobium nobile</name>
    <name type="common">Orchid</name>
    <dbReference type="NCBI Taxonomy" id="94219"/>
    <lineage>
        <taxon>Eukaryota</taxon>
        <taxon>Viridiplantae</taxon>
        <taxon>Streptophyta</taxon>
        <taxon>Embryophyta</taxon>
        <taxon>Tracheophyta</taxon>
        <taxon>Spermatophyta</taxon>
        <taxon>Magnoliopsida</taxon>
        <taxon>Liliopsida</taxon>
        <taxon>Asparagales</taxon>
        <taxon>Orchidaceae</taxon>
        <taxon>Epidendroideae</taxon>
        <taxon>Malaxideae</taxon>
        <taxon>Dendrobiinae</taxon>
        <taxon>Dendrobium</taxon>
    </lineage>
</organism>
<protein>
    <submittedName>
        <fullName evidence="1">Uncharacterized protein</fullName>
    </submittedName>
</protein>
<evidence type="ECO:0000313" key="2">
    <source>
        <dbReference type="Proteomes" id="UP000829196"/>
    </source>
</evidence>
<comment type="caution">
    <text evidence="1">The sequence shown here is derived from an EMBL/GenBank/DDBJ whole genome shotgun (WGS) entry which is preliminary data.</text>
</comment>